<organism evidence="1 2">
    <name type="scientific">Arabis alpina</name>
    <name type="common">Alpine rock-cress</name>
    <dbReference type="NCBI Taxonomy" id="50452"/>
    <lineage>
        <taxon>Eukaryota</taxon>
        <taxon>Viridiplantae</taxon>
        <taxon>Streptophyta</taxon>
        <taxon>Embryophyta</taxon>
        <taxon>Tracheophyta</taxon>
        <taxon>Spermatophyta</taxon>
        <taxon>Magnoliopsida</taxon>
        <taxon>eudicotyledons</taxon>
        <taxon>Gunneridae</taxon>
        <taxon>Pentapetalae</taxon>
        <taxon>rosids</taxon>
        <taxon>malvids</taxon>
        <taxon>Brassicales</taxon>
        <taxon>Brassicaceae</taxon>
        <taxon>Arabideae</taxon>
        <taxon>Arabis</taxon>
    </lineage>
</organism>
<evidence type="ECO:0000313" key="2">
    <source>
        <dbReference type="Proteomes" id="UP000029120"/>
    </source>
</evidence>
<protein>
    <submittedName>
        <fullName evidence="1">Uncharacterized protein</fullName>
    </submittedName>
</protein>
<sequence length="38" mass="4366">MPCSMVLLFQPLCNSLEYNLKGSVEATRIVKLLKLRKE</sequence>
<name>A0A087GXI1_ARAAL</name>
<dbReference type="EMBL" id="CM002873">
    <property type="protein sequence ID" value="KFK34583.1"/>
    <property type="molecule type" value="Genomic_DNA"/>
</dbReference>
<reference evidence="2" key="1">
    <citation type="journal article" date="2015" name="Nat. Plants">
        <title>Genome expansion of Arabis alpina linked with retrotransposition and reduced symmetric DNA methylation.</title>
        <authorList>
            <person name="Willing E.M."/>
            <person name="Rawat V."/>
            <person name="Mandakova T."/>
            <person name="Maumus F."/>
            <person name="James G.V."/>
            <person name="Nordstroem K.J."/>
            <person name="Becker C."/>
            <person name="Warthmann N."/>
            <person name="Chica C."/>
            <person name="Szarzynska B."/>
            <person name="Zytnicki M."/>
            <person name="Albani M.C."/>
            <person name="Kiefer C."/>
            <person name="Bergonzi S."/>
            <person name="Castaings L."/>
            <person name="Mateos J.L."/>
            <person name="Berns M.C."/>
            <person name="Bujdoso N."/>
            <person name="Piofczyk T."/>
            <person name="de Lorenzo L."/>
            <person name="Barrero-Sicilia C."/>
            <person name="Mateos I."/>
            <person name="Piednoel M."/>
            <person name="Hagmann J."/>
            <person name="Chen-Min-Tao R."/>
            <person name="Iglesias-Fernandez R."/>
            <person name="Schuster S.C."/>
            <person name="Alonso-Blanco C."/>
            <person name="Roudier F."/>
            <person name="Carbonero P."/>
            <person name="Paz-Ares J."/>
            <person name="Davis S.J."/>
            <person name="Pecinka A."/>
            <person name="Quesneville H."/>
            <person name="Colot V."/>
            <person name="Lysak M.A."/>
            <person name="Weigel D."/>
            <person name="Coupland G."/>
            <person name="Schneeberger K."/>
        </authorList>
    </citation>
    <scope>NUCLEOTIDE SEQUENCE [LARGE SCALE GENOMIC DNA]</scope>
    <source>
        <strain evidence="2">cv. Pajares</strain>
    </source>
</reference>
<dbReference type="Proteomes" id="UP000029120">
    <property type="component" value="Chromosome 5"/>
</dbReference>
<dbReference type="AlphaFoldDB" id="A0A087GXI1"/>
<accession>A0A087GXI1</accession>
<proteinExistence type="predicted"/>
<evidence type="ECO:0000313" key="1">
    <source>
        <dbReference type="EMBL" id="KFK34583.1"/>
    </source>
</evidence>
<gene>
    <name evidence="1" type="ordered locus">AALP_Aa5g164900</name>
</gene>
<dbReference type="Gramene" id="KFK34583">
    <property type="protein sequence ID" value="KFK34583"/>
    <property type="gene ID" value="AALP_AA5G164900"/>
</dbReference>
<keyword evidence="2" id="KW-1185">Reference proteome</keyword>